<reference evidence="2" key="1">
    <citation type="submission" date="2015-10" db="EMBL/GenBank/DDBJ databases">
        <authorList>
            <person name="Gilbert D.G."/>
        </authorList>
    </citation>
    <scope>NUCLEOTIDE SEQUENCE</scope>
    <source>
        <strain evidence="2">Pg-3b</strain>
    </source>
</reference>
<dbReference type="GO" id="GO:0016020">
    <property type="term" value="C:membrane"/>
    <property type="evidence" value="ECO:0007669"/>
    <property type="project" value="GOC"/>
</dbReference>
<organism evidence="2">
    <name type="scientific">Limosilactobacillus reuteri</name>
    <name type="common">Lactobacillus reuteri</name>
    <dbReference type="NCBI Taxonomy" id="1598"/>
    <lineage>
        <taxon>Bacteria</taxon>
        <taxon>Bacillati</taxon>
        <taxon>Bacillota</taxon>
        <taxon>Bacilli</taxon>
        <taxon>Lactobacillales</taxon>
        <taxon>Lactobacillaceae</taxon>
        <taxon>Limosilactobacillus</taxon>
    </lineage>
</organism>
<dbReference type="InterPro" id="IPR007577">
    <property type="entry name" value="GlycoTrfase_DXD_sugar-bd_CS"/>
</dbReference>
<keyword evidence="2" id="KW-0328">Glycosyltransferase</keyword>
<name>A0A0U5JK78_LIMRT</name>
<dbReference type="InterPro" id="IPR029044">
    <property type="entry name" value="Nucleotide-diphossugar_trans"/>
</dbReference>
<dbReference type="Gene3D" id="3.90.550.20">
    <property type="match status" value="1"/>
</dbReference>
<gene>
    <name evidence="2" type="ORF">LRLP16767_LRPG3B_01292</name>
</gene>
<proteinExistence type="predicted"/>
<dbReference type="GO" id="GO:0051999">
    <property type="term" value="P:mannosyl-inositol phosphorylceramide biosynthetic process"/>
    <property type="evidence" value="ECO:0007669"/>
    <property type="project" value="TreeGrafter"/>
</dbReference>
<dbReference type="PANTHER" id="PTHR32385">
    <property type="entry name" value="MANNOSYL PHOSPHORYLINOSITOL CERAMIDE SYNTHASE"/>
    <property type="match status" value="1"/>
</dbReference>
<dbReference type="GO" id="GO:0000030">
    <property type="term" value="F:mannosyltransferase activity"/>
    <property type="evidence" value="ECO:0007669"/>
    <property type="project" value="TreeGrafter"/>
</dbReference>
<dbReference type="EMBL" id="LN887271">
    <property type="protein sequence ID" value="CUR37494.1"/>
    <property type="molecule type" value="Genomic_DNA"/>
</dbReference>
<dbReference type="PANTHER" id="PTHR32385:SF15">
    <property type="entry name" value="INOSITOL PHOSPHOCERAMIDE MANNOSYLTRANSFERASE 1"/>
    <property type="match status" value="1"/>
</dbReference>
<dbReference type="Pfam" id="PF04488">
    <property type="entry name" value="Gly_transf_sug"/>
    <property type="match status" value="1"/>
</dbReference>
<protein>
    <submittedName>
        <fullName evidence="2">Mannosyltransferase involved in polysaccharide biosynthesis</fullName>
    </submittedName>
</protein>
<evidence type="ECO:0000313" key="2">
    <source>
        <dbReference type="EMBL" id="CUR37494.1"/>
    </source>
</evidence>
<dbReference type="InterPro" id="IPR051706">
    <property type="entry name" value="Glycosyltransferase_domain"/>
</dbReference>
<sequence length="247" mass="29282">MIPKIIHYAWIGNEMPEKVKERVKAWKKELPDWEFMLWNESNYDLKKFNFTMHCYDHQKWAYATDELRFDVVYRYGGFYLDTDMLINENLEVFRKNKVTMGFMYANSILTSFFGAEKGHPLLNEVLKFYEDNYTKLNKTTNNPIVTYFLLHKFGSTFQLNNTYQEPELGIKIYPRSYFCYPERNKVSYTVHLFDNSWGTGNKGLHGFAKELFKKSLPSFYGSISDKRGIKGAQSDLQILENSNLKFN</sequence>
<keyword evidence="1 2" id="KW-0808">Transferase</keyword>
<dbReference type="AlphaFoldDB" id="A0A0U5JK78"/>
<evidence type="ECO:0000256" key="1">
    <source>
        <dbReference type="ARBA" id="ARBA00022679"/>
    </source>
</evidence>
<accession>A0A0U5JK78</accession>
<dbReference type="SUPFAM" id="SSF53448">
    <property type="entry name" value="Nucleotide-diphospho-sugar transferases"/>
    <property type="match status" value="1"/>
</dbReference>